<evidence type="ECO:0000256" key="1">
    <source>
        <dbReference type="ARBA" id="ARBA00004389"/>
    </source>
</evidence>
<dbReference type="PANTHER" id="PTHR12154:SF4">
    <property type="entry name" value="UDP-N-ACETYLGLUCOSAMINE TRANSFERASE SUBUNIT ALG14 HOMOLOG"/>
    <property type="match status" value="1"/>
</dbReference>
<dbReference type="GO" id="GO:0016740">
    <property type="term" value="F:transferase activity"/>
    <property type="evidence" value="ECO:0007669"/>
    <property type="project" value="UniProtKB-KW"/>
</dbReference>
<organism evidence="6 7">
    <name type="scientific">Nocardioides dubius</name>
    <dbReference type="NCBI Taxonomy" id="317019"/>
    <lineage>
        <taxon>Bacteria</taxon>
        <taxon>Bacillati</taxon>
        <taxon>Actinomycetota</taxon>
        <taxon>Actinomycetes</taxon>
        <taxon>Propionibacteriales</taxon>
        <taxon>Nocardioidaceae</taxon>
        <taxon>Nocardioides</taxon>
    </lineage>
</organism>
<dbReference type="Proteomes" id="UP001501581">
    <property type="component" value="Unassembled WGS sequence"/>
</dbReference>
<keyword evidence="5" id="KW-0472">Membrane</keyword>
<comment type="caution">
    <text evidence="6">The sequence shown here is derived from an EMBL/GenBank/DDBJ whole genome shotgun (WGS) entry which is preliminary data.</text>
</comment>
<gene>
    <name evidence="6" type="ORF">GCM10009668_02130</name>
</gene>
<dbReference type="EMBL" id="BAAALG010000001">
    <property type="protein sequence ID" value="GAA1090995.1"/>
    <property type="molecule type" value="Genomic_DNA"/>
</dbReference>
<proteinExistence type="predicted"/>
<comment type="subcellular location">
    <subcellularLocation>
        <location evidence="1">Endoplasmic reticulum membrane</location>
        <topology evidence="1">Single-pass membrane protein</topology>
    </subcellularLocation>
</comment>
<evidence type="ECO:0000256" key="5">
    <source>
        <dbReference type="ARBA" id="ARBA00023136"/>
    </source>
</evidence>
<name>A0ABN1TLF5_9ACTN</name>
<dbReference type="RefSeq" id="WP_343990421.1">
    <property type="nucleotide sequence ID" value="NZ_BAAALG010000001.1"/>
</dbReference>
<sequence length="149" mass="16974">MRVLLVGSSGGHLAQLMCLEPWWREHERHWVTFETPDATSKLAGESVTWAHYPTTRNIPNLLRNTALARKLLRELRPDVIVSTGAAVAVPFFWLTRTRATTTVYLEVYDRVDSPTLTGRLCRPATDLFLVQWAEQRPLYSSSVLLGPVW</sequence>
<evidence type="ECO:0000256" key="4">
    <source>
        <dbReference type="ARBA" id="ARBA00022989"/>
    </source>
</evidence>
<evidence type="ECO:0000256" key="2">
    <source>
        <dbReference type="ARBA" id="ARBA00022692"/>
    </source>
</evidence>
<dbReference type="PANTHER" id="PTHR12154">
    <property type="entry name" value="GLYCOSYL TRANSFERASE-RELATED"/>
    <property type="match status" value="1"/>
</dbReference>
<dbReference type="Gene3D" id="3.40.50.2000">
    <property type="entry name" value="Glycogen Phosphorylase B"/>
    <property type="match status" value="1"/>
</dbReference>
<keyword evidence="4" id="KW-1133">Transmembrane helix</keyword>
<keyword evidence="3" id="KW-0256">Endoplasmic reticulum</keyword>
<dbReference type="InterPro" id="IPR013969">
    <property type="entry name" value="Oligosacch_biosynth_Alg14"/>
</dbReference>
<evidence type="ECO:0000313" key="6">
    <source>
        <dbReference type="EMBL" id="GAA1090995.1"/>
    </source>
</evidence>
<accession>A0ABN1TLF5</accession>
<reference evidence="6 7" key="1">
    <citation type="journal article" date="2019" name="Int. J. Syst. Evol. Microbiol.">
        <title>The Global Catalogue of Microorganisms (GCM) 10K type strain sequencing project: providing services to taxonomists for standard genome sequencing and annotation.</title>
        <authorList>
            <consortium name="The Broad Institute Genomics Platform"/>
            <consortium name="The Broad Institute Genome Sequencing Center for Infectious Disease"/>
            <person name="Wu L."/>
            <person name="Ma J."/>
        </authorList>
    </citation>
    <scope>NUCLEOTIDE SEQUENCE [LARGE SCALE GENOMIC DNA]</scope>
    <source>
        <strain evidence="6 7">JCM 13008</strain>
    </source>
</reference>
<evidence type="ECO:0000256" key="3">
    <source>
        <dbReference type="ARBA" id="ARBA00022824"/>
    </source>
</evidence>
<keyword evidence="7" id="KW-1185">Reference proteome</keyword>
<dbReference type="Pfam" id="PF08660">
    <property type="entry name" value="Alg14"/>
    <property type="match status" value="1"/>
</dbReference>
<protein>
    <submittedName>
        <fullName evidence="6">UDP-N-acetylglucosamine--LPS N-acetylglucosamine transferase</fullName>
    </submittedName>
</protein>
<dbReference type="SUPFAM" id="SSF53756">
    <property type="entry name" value="UDP-Glycosyltransferase/glycogen phosphorylase"/>
    <property type="match status" value="1"/>
</dbReference>
<evidence type="ECO:0000313" key="7">
    <source>
        <dbReference type="Proteomes" id="UP001501581"/>
    </source>
</evidence>
<keyword evidence="2" id="KW-0812">Transmembrane</keyword>
<keyword evidence="6" id="KW-0808">Transferase</keyword>